<dbReference type="OMA" id="ENMPMKI"/>
<dbReference type="GO" id="GO:0003746">
    <property type="term" value="F:translation elongation factor activity"/>
    <property type="evidence" value="ECO:0007669"/>
    <property type="project" value="TreeGrafter"/>
</dbReference>
<dbReference type="PROSITE" id="PS51722">
    <property type="entry name" value="G_TR_2"/>
    <property type="match status" value="1"/>
</dbReference>
<keyword evidence="3" id="KW-0547">Nucleotide-binding</keyword>
<organism evidence="7 8">
    <name type="scientific">Diaphorina citri</name>
    <name type="common">Asian citrus psyllid</name>
    <dbReference type="NCBI Taxonomy" id="121845"/>
    <lineage>
        <taxon>Eukaryota</taxon>
        <taxon>Metazoa</taxon>
        <taxon>Ecdysozoa</taxon>
        <taxon>Arthropoda</taxon>
        <taxon>Hexapoda</taxon>
        <taxon>Insecta</taxon>
        <taxon>Pterygota</taxon>
        <taxon>Neoptera</taxon>
        <taxon>Paraneoptera</taxon>
        <taxon>Hemiptera</taxon>
        <taxon>Sternorrhyncha</taxon>
        <taxon>Psylloidea</taxon>
        <taxon>Psyllidae</taxon>
        <taxon>Diaphorininae</taxon>
        <taxon>Diaphorina</taxon>
    </lineage>
</organism>
<dbReference type="InterPro" id="IPR035531">
    <property type="entry name" value="GTPBP1-like"/>
</dbReference>
<dbReference type="SUPFAM" id="SSF50465">
    <property type="entry name" value="EF-Tu/eEF-1alpha/eIF2-gamma C-terminal domain"/>
    <property type="match status" value="1"/>
</dbReference>
<dbReference type="GO" id="GO:0005737">
    <property type="term" value="C:cytoplasm"/>
    <property type="evidence" value="ECO:0007669"/>
    <property type="project" value="UniProtKB-SubCell"/>
</dbReference>
<dbReference type="Pfam" id="PF03144">
    <property type="entry name" value="GTP_EFTU_D2"/>
    <property type="match status" value="1"/>
</dbReference>
<dbReference type="SUPFAM" id="SSF52540">
    <property type="entry name" value="P-loop containing nucleoside triphosphate hydrolases"/>
    <property type="match status" value="1"/>
</dbReference>
<name>A0A1S3D6G7_DIACI</name>
<keyword evidence="4" id="KW-0342">GTP-binding</keyword>
<dbReference type="InterPro" id="IPR004161">
    <property type="entry name" value="EFTu-like_2"/>
</dbReference>
<evidence type="ECO:0000256" key="2">
    <source>
        <dbReference type="ARBA" id="ARBA00007249"/>
    </source>
</evidence>
<evidence type="ECO:0000259" key="6">
    <source>
        <dbReference type="PROSITE" id="PS51722"/>
    </source>
</evidence>
<dbReference type="SUPFAM" id="SSF50447">
    <property type="entry name" value="Translation proteins"/>
    <property type="match status" value="1"/>
</dbReference>
<gene>
    <name evidence="8" type="primary">LOC103512439</name>
</gene>
<dbReference type="FunFam" id="2.40.30.10:FF:000014">
    <property type="entry name" value="Probable GTP-binding protein 1"/>
    <property type="match status" value="1"/>
</dbReference>
<dbReference type="Gene3D" id="3.40.50.300">
    <property type="entry name" value="P-loop containing nucleotide triphosphate hydrolases"/>
    <property type="match status" value="1"/>
</dbReference>
<evidence type="ECO:0000256" key="1">
    <source>
        <dbReference type="ARBA" id="ARBA00004496"/>
    </source>
</evidence>
<feature type="domain" description="Tr-type G" evidence="6">
    <location>
        <begin position="139"/>
        <end position="365"/>
    </location>
</feature>
<evidence type="ECO:0000256" key="5">
    <source>
        <dbReference type="SAM" id="MobiDB-lite"/>
    </source>
</evidence>
<reference evidence="8" key="1">
    <citation type="submission" date="2025-08" db="UniProtKB">
        <authorList>
            <consortium name="RefSeq"/>
        </authorList>
    </citation>
    <scope>IDENTIFICATION</scope>
</reference>
<evidence type="ECO:0000256" key="4">
    <source>
        <dbReference type="ARBA" id="ARBA00023134"/>
    </source>
</evidence>
<dbReference type="PANTHER" id="PTHR43721">
    <property type="entry name" value="ELONGATION FACTOR TU-RELATED"/>
    <property type="match status" value="1"/>
</dbReference>
<comment type="similarity">
    <text evidence="2">Belongs to the TRAFAC class translation factor GTPase superfamily. Classic translation factor GTPase family. EF-Tu/EF-1A subfamily.</text>
</comment>
<dbReference type="PaxDb" id="121845-A0A1S3D6G7"/>
<feature type="region of interest" description="Disordered" evidence="5">
    <location>
        <begin position="8"/>
        <end position="36"/>
    </location>
</feature>
<keyword evidence="7" id="KW-1185">Reference proteome</keyword>
<proteinExistence type="inferred from homology"/>
<dbReference type="InterPro" id="IPR000795">
    <property type="entry name" value="T_Tr_GTP-bd_dom"/>
</dbReference>
<dbReference type="Pfam" id="PF00009">
    <property type="entry name" value="GTP_EFTU"/>
    <property type="match status" value="1"/>
</dbReference>
<dbReference type="InterPro" id="IPR009001">
    <property type="entry name" value="Transl_elong_EF1A/Init_IF2_C"/>
</dbReference>
<sequence length="559" mass="61042">MDSFLALFDPGPSTPTFGGEIWPEDDEEGGQLPPEPQLGNVEYKLKLVTPSKLRFEHLVTQLKWRLREGRGEAIYEIGVEDTGLLTGLSEHDMVESIETLHQMALKLGATITVLRERQVDGEKKVAEVLVRKVPDDASNIELRVAVMGSGDAGKSTLLGVLTQGALDNGRGRARLNMFRHLHEIRSGRTSSISHEVLGFDARGGVVNYSEAVTAEEICENSTKLVTFLDLAGHRKYLRTTVAGLSGYSPHHVLLVVSAAAGVVGMTREHLALAMALETPFFVVVTKIDLTSEEEAVLSRVQAVLTSAACRRIPFVVRTEDDVITASSNQLADNIVPIFTVSSVTGVGLDLLSRFLYLLPPGVSNKERERLEQEVCEFQIDETFKVPEVGLVVGGLLTRGVITEGAPLYIGPDDRGDFTPVTVTSLHRNKAPCRIVRASQAASLCLRPGLSQVRHGMVLLGRDTPRSACLFFQASIVVLFHSTQINQGFQTTVHIGNIRQTAVIEGILGTGGIHTNETASVMFRFVRHPEYVREGMRLLFREGVTKGIGKITQVFPLNPL</sequence>
<evidence type="ECO:0000313" key="8">
    <source>
        <dbReference type="RefSeq" id="XP_008475424.1"/>
    </source>
</evidence>
<dbReference type="GO" id="GO:0005525">
    <property type="term" value="F:GTP binding"/>
    <property type="evidence" value="ECO:0007669"/>
    <property type="project" value="UniProtKB-KW"/>
</dbReference>
<dbReference type="GeneID" id="103512439"/>
<dbReference type="InterPro" id="IPR027417">
    <property type="entry name" value="P-loop_NTPase"/>
</dbReference>
<dbReference type="GO" id="GO:0003924">
    <property type="term" value="F:GTPase activity"/>
    <property type="evidence" value="ECO:0007669"/>
    <property type="project" value="InterPro"/>
</dbReference>
<accession>A0A1S3D6G7</accession>
<comment type="subcellular location">
    <subcellularLocation>
        <location evidence="1">Cytoplasm</location>
    </subcellularLocation>
</comment>
<dbReference type="KEGG" id="dci:103512439"/>
<dbReference type="Gene3D" id="2.40.30.10">
    <property type="entry name" value="Translation factors"/>
    <property type="match status" value="1"/>
</dbReference>
<dbReference type="PANTHER" id="PTHR43721:SF3">
    <property type="entry name" value="GTP-BINDING PROTEIN 2"/>
    <property type="match status" value="1"/>
</dbReference>
<dbReference type="CDD" id="cd03694">
    <property type="entry name" value="GTPBP_II"/>
    <property type="match status" value="1"/>
</dbReference>
<evidence type="ECO:0000256" key="3">
    <source>
        <dbReference type="ARBA" id="ARBA00022741"/>
    </source>
</evidence>
<protein>
    <submittedName>
        <fullName evidence="8">GTP-binding protein 2</fullName>
    </submittedName>
</protein>
<dbReference type="STRING" id="121845.A0A1S3D6G7"/>
<dbReference type="RefSeq" id="XP_008475424.1">
    <property type="nucleotide sequence ID" value="XM_008477202.3"/>
</dbReference>
<dbReference type="CDD" id="cd03708">
    <property type="entry name" value="GTPBP_III"/>
    <property type="match status" value="1"/>
</dbReference>
<dbReference type="AlphaFoldDB" id="A0A1S3D6G7"/>
<dbReference type="InterPro" id="IPR050055">
    <property type="entry name" value="EF-Tu_GTPase"/>
</dbReference>
<dbReference type="Proteomes" id="UP000079169">
    <property type="component" value="Unplaced"/>
</dbReference>
<evidence type="ECO:0000313" key="7">
    <source>
        <dbReference type="Proteomes" id="UP000079169"/>
    </source>
</evidence>
<dbReference type="InterPro" id="IPR009000">
    <property type="entry name" value="Transl_B-barrel_sf"/>
</dbReference>
<dbReference type="CDD" id="cd04165">
    <property type="entry name" value="GTPBP1_like"/>
    <property type="match status" value="1"/>
</dbReference>
<dbReference type="FunFam" id="3.40.50.300:FF:000091">
    <property type="entry name" value="Probable GTP-binding protein 1"/>
    <property type="match status" value="1"/>
</dbReference>